<proteinExistence type="predicted"/>
<evidence type="ECO:0000256" key="1">
    <source>
        <dbReference type="SAM" id="MobiDB-lite"/>
    </source>
</evidence>
<feature type="compositionally biased region" description="Basic and acidic residues" evidence="1">
    <location>
        <begin position="75"/>
        <end position="87"/>
    </location>
</feature>
<feature type="region of interest" description="Disordered" evidence="1">
    <location>
        <begin position="62"/>
        <end position="115"/>
    </location>
</feature>
<sequence>MPPQDQAPVKDADLEPMLMNLKEGDCYVVNHGEAWLRRRVQTWQEEKVRHRACAVERMEHKLSGWGDNDGVGKVPLHEEDNLMQKDVDGEEGPSQISCDRGEDDRLDRWTSKGYH</sequence>
<dbReference type="Proteomes" id="UP000287651">
    <property type="component" value="Unassembled WGS sequence"/>
</dbReference>
<protein>
    <submittedName>
        <fullName evidence="2">Uncharacterized protein</fullName>
    </submittedName>
</protein>
<accession>A0A426Y5U2</accession>
<dbReference type="AlphaFoldDB" id="A0A426Y5U2"/>
<comment type="caution">
    <text evidence="2">The sequence shown here is derived from an EMBL/GenBank/DDBJ whole genome shotgun (WGS) entry which is preliminary data.</text>
</comment>
<evidence type="ECO:0000313" key="2">
    <source>
        <dbReference type="EMBL" id="RRT47126.1"/>
    </source>
</evidence>
<dbReference type="EMBL" id="AMZH03014740">
    <property type="protein sequence ID" value="RRT47126.1"/>
    <property type="molecule type" value="Genomic_DNA"/>
</dbReference>
<feature type="compositionally biased region" description="Basic and acidic residues" evidence="1">
    <location>
        <begin position="99"/>
        <end position="115"/>
    </location>
</feature>
<gene>
    <name evidence="2" type="ORF">B296_00030717</name>
</gene>
<organism evidence="2 3">
    <name type="scientific">Ensete ventricosum</name>
    <name type="common">Abyssinian banana</name>
    <name type="synonym">Musa ensete</name>
    <dbReference type="NCBI Taxonomy" id="4639"/>
    <lineage>
        <taxon>Eukaryota</taxon>
        <taxon>Viridiplantae</taxon>
        <taxon>Streptophyta</taxon>
        <taxon>Embryophyta</taxon>
        <taxon>Tracheophyta</taxon>
        <taxon>Spermatophyta</taxon>
        <taxon>Magnoliopsida</taxon>
        <taxon>Liliopsida</taxon>
        <taxon>Zingiberales</taxon>
        <taxon>Musaceae</taxon>
        <taxon>Ensete</taxon>
    </lineage>
</organism>
<name>A0A426Y5U2_ENSVE</name>
<evidence type="ECO:0000313" key="3">
    <source>
        <dbReference type="Proteomes" id="UP000287651"/>
    </source>
</evidence>
<reference evidence="2 3" key="1">
    <citation type="journal article" date="2014" name="Agronomy (Basel)">
        <title>A Draft Genome Sequence for Ensete ventricosum, the Drought-Tolerant Tree Against Hunger.</title>
        <authorList>
            <person name="Harrison J."/>
            <person name="Moore K.A."/>
            <person name="Paszkiewicz K."/>
            <person name="Jones T."/>
            <person name="Grant M."/>
            <person name="Ambacheew D."/>
            <person name="Muzemil S."/>
            <person name="Studholme D.J."/>
        </authorList>
    </citation>
    <scope>NUCLEOTIDE SEQUENCE [LARGE SCALE GENOMIC DNA]</scope>
</reference>